<dbReference type="PANTHER" id="PTHR43903">
    <property type="entry name" value="NEUROLIGIN"/>
    <property type="match status" value="1"/>
</dbReference>
<evidence type="ECO:0000256" key="5">
    <source>
        <dbReference type="SAM" id="SignalP"/>
    </source>
</evidence>
<dbReference type="InterPro" id="IPR029058">
    <property type="entry name" value="AB_hydrolase_fold"/>
</dbReference>
<dbReference type="PROSITE" id="PS01173">
    <property type="entry name" value="LIPASE_GDXG_HIS"/>
    <property type="match status" value="1"/>
</dbReference>
<reference evidence="9" key="1">
    <citation type="submission" date="2016-06" db="UniProtKB">
        <authorList>
            <consortium name="WormBaseParasite"/>
        </authorList>
    </citation>
    <scope>IDENTIFICATION</scope>
</reference>
<dbReference type="PROSITE" id="PS00941">
    <property type="entry name" value="CARBOXYLESTERASE_B_2"/>
    <property type="match status" value="1"/>
</dbReference>
<dbReference type="InterPro" id="IPR002018">
    <property type="entry name" value="CarbesteraseB"/>
</dbReference>
<dbReference type="SUPFAM" id="SSF53474">
    <property type="entry name" value="alpha/beta-Hydrolases"/>
    <property type="match status" value="1"/>
</dbReference>
<proteinExistence type="inferred from homology"/>
<gene>
    <name evidence="7" type="ORF">SBAD_LOCUS5427</name>
</gene>
<evidence type="ECO:0000256" key="2">
    <source>
        <dbReference type="ARBA" id="ARBA00010515"/>
    </source>
</evidence>
<evidence type="ECO:0000313" key="7">
    <source>
        <dbReference type="EMBL" id="VDP07195.1"/>
    </source>
</evidence>
<dbReference type="OrthoDB" id="19653at2759"/>
<dbReference type="InterPro" id="IPR051093">
    <property type="entry name" value="Neuroligin/BSAL"/>
</dbReference>
<dbReference type="AlphaFoldDB" id="A0A183IP80"/>
<keyword evidence="4" id="KW-0812">Transmembrane</keyword>
<evidence type="ECO:0000259" key="6">
    <source>
        <dbReference type="Pfam" id="PF00135"/>
    </source>
</evidence>
<dbReference type="Gene3D" id="3.40.50.1820">
    <property type="entry name" value="alpha/beta hydrolase"/>
    <property type="match status" value="1"/>
</dbReference>
<evidence type="ECO:0000256" key="1">
    <source>
        <dbReference type="ARBA" id="ARBA00005964"/>
    </source>
</evidence>
<dbReference type="WBParaSite" id="SBAD_0000564501-mRNA-1">
    <property type="protein sequence ID" value="SBAD_0000564501-mRNA-1"/>
    <property type="gene ID" value="SBAD_0000564501"/>
</dbReference>
<evidence type="ECO:0000256" key="4">
    <source>
        <dbReference type="SAM" id="Phobius"/>
    </source>
</evidence>
<keyword evidence="4" id="KW-0472">Membrane</keyword>
<dbReference type="GO" id="GO:0016787">
    <property type="term" value="F:hydrolase activity"/>
    <property type="evidence" value="ECO:0007669"/>
    <property type="project" value="InterPro"/>
</dbReference>
<comment type="similarity">
    <text evidence="2">Belongs to the 'GDXG' lipolytic enzyme family.</text>
</comment>
<keyword evidence="8" id="KW-1185">Reference proteome</keyword>
<feature type="transmembrane region" description="Helical" evidence="4">
    <location>
        <begin position="647"/>
        <end position="671"/>
    </location>
</feature>
<dbReference type="EMBL" id="UZAM01008982">
    <property type="protein sequence ID" value="VDP07195.1"/>
    <property type="molecule type" value="Genomic_DNA"/>
</dbReference>
<keyword evidence="4" id="KW-1133">Transmembrane helix</keyword>
<dbReference type="InterPro" id="IPR002168">
    <property type="entry name" value="Lipase_GDXG_HIS_AS"/>
</dbReference>
<keyword evidence="3 5" id="KW-0732">Signal</keyword>
<dbReference type="InterPro" id="IPR019819">
    <property type="entry name" value="Carboxylesterase_B_CS"/>
</dbReference>
<sequence length="691" mass="79428">MHYFCRQLLLFIIYLHSEAVSQILEGFRTVKTEQGFVKGRIWRINETQVQVFLGIPYAEPPTGRRRFQKPAKKEPWLGDLLALDYGPPCFQFMDFHTKDRYSGENMKRQGEDCLYLNVFSPFKPESADKFPVLVWIHGGSFLAGSSDTGMDLSTIVRNIISRGVVLVTLNYRLGPLGFLATLLPSNKGNFGLWDQIEALLWTRKNIAEFSGNPNSVTIMGESAGAASASVLAISPISKDLIHGAIMMSGSYAAGWAVTKERIPAWSLEKLFSYLTCKEQLLVETQQLAILLDFESNGHYECNFMKKPMDCEDSLNSYEKFQCLSEKADFSDPTMRRAYTMALGLSEVVIDGEIIPYDLENWLNKRSRIPVMIGTAAAEWGHKKAIYYGFDSYFDVGKTSAWDLIRQIMEQSAKPYLNFPTDNETLDIITDATFFHYALHGVNQKKWEMANFVHVLQKVESDIEFVAPMHKEVNMYNQANQTVYVYEFDYAPSGRVIEEEWTNLKFFGMMKTLRIERSSRVKKAYHGLDHAFIFTEGYSSNTYFTYDQNDRQLADTWSTLIMNFVKYGDPTPTTVMNVKWLPSDSARPCYLRISLPLQMMPQLYRWKKATFWNDFVPKLLQHSTLIVQRSRDELTEDERLQLAAFKRAWWALWVLVAGIAFLLWTIIICIIAQKCLDAHSKHYKNVIVAEDV</sequence>
<name>A0A183IP80_9BILA</name>
<organism evidence="9">
    <name type="scientific">Soboliphyme baturini</name>
    <dbReference type="NCBI Taxonomy" id="241478"/>
    <lineage>
        <taxon>Eukaryota</taxon>
        <taxon>Metazoa</taxon>
        <taxon>Ecdysozoa</taxon>
        <taxon>Nematoda</taxon>
        <taxon>Enoplea</taxon>
        <taxon>Dorylaimia</taxon>
        <taxon>Dioctophymatida</taxon>
        <taxon>Dioctophymatoidea</taxon>
        <taxon>Soboliphymatidae</taxon>
        <taxon>Soboliphyme</taxon>
    </lineage>
</organism>
<reference evidence="7 8" key="2">
    <citation type="submission" date="2018-11" db="EMBL/GenBank/DDBJ databases">
        <authorList>
            <consortium name="Pathogen Informatics"/>
        </authorList>
    </citation>
    <scope>NUCLEOTIDE SEQUENCE [LARGE SCALE GENOMIC DNA]</scope>
</reference>
<feature type="signal peptide" evidence="5">
    <location>
        <begin position="1"/>
        <end position="19"/>
    </location>
</feature>
<dbReference type="Proteomes" id="UP000270296">
    <property type="component" value="Unassembled WGS sequence"/>
</dbReference>
<protein>
    <submittedName>
        <fullName evidence="9">COesterase domain-containing protein</fullName>
    </submittedName>
</protein>
<evidence type="ECO:0000313" key="9">
    <source>
        <dbReference type="WBParaSite" id="SBAD_0000564501-mRNA-1"/>
    </source>
</evidence>
<comment type="similarity">
    <text evidence="1">Belongs to the type-B carboxylesterase/lipase family.</text>
</comment>
<accession>A0A183IP80</accession>
<feature type="chain" id="PRO_5043140151" evidence="5">
    <location>
        <begin position="20"/>
        <end position="691"/>
    </location>
</feature>
<evidence type="ECO:0000313" key="8">
    <source>
        <dbReference type="Proteomes" id="UP000270296"/>
    </source>
</evidence>
<evidence type="ECO:0000256" key="3">
    <source>
        <dbReference type="ARBA" id="ARBA00022729"/>
    </source>
</evidence>
<feature type="domain" description="Carboxylesterase type B" evidence="6">
    <location>
        <begin position="29"/>
        <end position="611"/>
    </location>
</feature>
<dbReference type="Pfam" id="PF00135">
    <property type="entry name" value="COesterase"/>
    <property type="match status" value="1"/>
</dbReference>